<evidence type="ECO:0000313" key="1">
    <source>
        <dbReference type="EMBL" id="KAK9686316.1"/>
    </source>
</evidence>
<comment type="caution">
    <text evidence="1">The sequence shown here is derived from an EMBL/GenBank/DDBJ whole genome shotgun (WGS) entry which is preliminary data.</text>
</comment>
<accession>A0AAW1IAQ1</accession>
<sequence>MAQRTEEPVRNGYYLEDYTFEVVTDHQCRRWLNELKNPSGTVGRWAVDLQQCDFSMRYSSGSMNNLADSLSRNPLPCGIETNEETFFRDSRRNFERPRILKEVHDAPKAGYLGITKSITRTASRYYYYPLNKQLRSEVTVFLSGPNARPSPAVIQVVNVIYIVLDPRRDLYVTMVRNLPVTNTEPPPKTGVLKSGLPLHIRSNRIQWNEPIVS</sequence>
<reference evidence="1 2" key="1">
    <citation type="journal article" date="2024" name="BMC Genomics">
        <title>De novo assembly and annotation of Popillia japonica's genome with initial clues to its potential as an invasive pest.</title>
        <authorList>
            <person name="Cucini C."/>
            <person name="Boschi S."/>
            <person name="Funari R."/>
            <person name="Cardaioli E."/>
            <person name="Iannotti N."/>
            <person name="Marturano G."/>
            <person name="Paoli F."/>
            <person name="Bruttini M."/>
            <person name="Carapelli A."/>
            <person name="Frati F."/>
            <person name="Nardi F."/>
        </authorList>
    </citation>
    <scope>NUCLEOTIDE SEQUENCE [LARGE SCALE GENOMIC DNA]</scope>
    <source>
        <strain evidence="1">DMR45628</strain>
    </source>
</reference>
<protein>
    <submittedName>
        <fullName evidence="1">Uncharacterized protein</fullName>
    </submittedName>
</protein>
<gene>
    <name evidence="1" type="ORF">QE152_g37287</name>
</gene>
<keyword evidence="2" id="KW-1185">Reference proteome</keyword>
<evidence type="ECO:0000313" key="2">
    <source>
        <dbReference type="Proteomes" id="UP001458880"/>
    </source>
</evidence>
<name>A0AAW1IAQ1_POPJA</name>
<proteinExistence type="predicted"/>
<dbReference type="AlphaFoldDB" id="A0AAW1IAQ1"/>
<organism evidence="1 2">
    <name type="scientific">Popillia japonica</name>
    <name type="common">Japanese beetle</name>
    <dbReference type="NCBI Taxonomy" id="7064"/>
    <lineage>
        <taxon>Eukaryota</taxon>
        <taxon>Metazoa</taxon>
        <taxon>Ecdysozoa</taxon>
        <taxon>Arthropoda</taxon>
        <taxon>Hexapoda</taxon>
        <taxon>Insecta</taxon>
        <taxon>Pterygota</taxon>
        <taxon>Neoptera</taxon>
        <taxon>Endopterygota</taxon>
        <taxon>Coleoptera</taxon>
        <taxon>Polyphaga</taxon>
        <taxon>Scarabaeiformia</taxon>
        <taxon>Scarabaeidae</taxon>
        <taxon>Rutelinae</taxon>
        <taxon>Popillia</taxon>
    </lineage>
</organism>
<dbReference type="Proteomes" id="UP001458880">
    <property type="component" value="Unassembled WGS sequence"/>
</dbReference>
<dbReference type="EMBL" id="JASPKY010000715">
    <property type="protein sequence ID" value="KAK9686316.1"/>
    <property type="molecule type" value="Genomic_DNA"/>
</dbReference>